<gene>
    <name evidence="2" type="ORF">CEP52_005041</name>
</gene>
<comment type="caution">
    <text evidence="2">The sequence shown here is derived from an EMBL/GenBank/DDBJ whole genome shotgun (WGS) entry which is preliminary data.</text>
</comment>
<evidence type="ECO:0000313" key="2">
    <source>
        <dbReference type="EMBL" id="RSM07731.1"/>
    </source>
</evidence>
<protein>
    <submittedName>
        <fullName evidence="2">Uncharacterized protein</fullName>
    </submittedName>
</protein>
<name>A0A428U0C7_9HYPO</name>
<dbReference type="EMBL" id="NKCK01000038">
    <property type="protein sequence ID" value="RSM07731.1"/>
    <property type="molecule type" value="Genomic_DNA"/>
</dbReference>
<feature type="region of interest" description="Disordered" evidence="1">
    <location>
        <begin position="23"/>
        <end position="56"/>
    </location>
</feature>
<dbReference type="Proteomes" id="UP000287144">
    <property type="component" value="Unassembled WGS sequence"/>
</dbReference>
<keyword evidence="3" id="KW-1185">Reference proteome</keyword>
<sequence length="180" mass="20327">MSNTNQFNLDNLNSEERRILAQMRTQAQREVSRPSTPEIGDVDMSTPVPSPQMTTSTDIANATLDDNATYINTRLQQIDSKHTKALESHAEAQAENFREVDQLILVCSSEIKRIEGDNETVNDIVTRFEEGMGKRLDKESLASQQAKMEERMEERMSRLEGMMVGLMNSQNTEKLGNMAV</sequence>
<dbReference type="AlphaFoldDB" id="A0A428U0C7"/>
<evidence type="ECO:0000256" key="1">
    <source>
        <dbReference type="SAM" id="MobiDB-lite"/>
    </source>
</evidence>
<accession>A0A428U0C7</accession>
<proteinExistence type="predicted"/>
<evidence type="ECO:0000313" key="3">
    <source>
        <dbReference type="Proteomes" id="UP000287144"/>
    </source>
</evidence>
<organism evidence="2 3">
    <name type="scientific">Fusarium oligoseptatum</name>
    <dbReference type="NCBI Taxonomy" id="2604345"/>
    <lineage>
        <taxon>Eukaryota</taxon>
        <taxon>Fungi</taxon>
        <taxon>Dikarya</taxon>
        <taxon>Ascomycota</taxon>
        <taxon>Pezizomycotina</taxon>
        <taxon>Sordariomycetes</taxon>
        <taxon>Hypocreomycetidae</taxon>
        <taxon>Hypocreales</taxon>
        <taxon>Nectriaceae</taxon>
        <taxon>Fusarium</taxon>
        <taxon>Fusarium solani species complex</taxon>
    </lineage>
</organism>
<reference evidence="2 3" key="1">
    <citation type="submission" date="2017-06" db="EMBL/GenBank/DDBJ databases">
        <title>Comparative genomic analysis of Ambrosia Fusariam Clade fungi.</title>
        <authorList>
            <person name="Stajich J.E."/>
            <person name="Carrillo J."/>
            <person name="Kijimoto T."/>
            <person name="Eskalen A."/>
            <person name="O'Donnell K."/>
            <person name="Kasson M."/>
        </authorList>
    </citation>
    <scope>NUCLEOTIDE SEQUENCE [LARGE SCALE GENOMIC DNA]</scope>
    <source>
        <strain evidence="2 3">NRRL62579</strain>
    </source>
</reference>
<feature type="compositionally biased region" description="Polar residues" evidence="1">
    <location>
        <begin position="23"/>
        <end position="35"/>
    </location>
</feature>